<name>A0AAD7REA1_9TELE</name>
<evidence type="ECO:0000313" key="2">
    <source>
        <dbReference type="EMBL" id="KAJ8378627.1"/>
    </source>
</evidence>
<keyword evidence="3" id="KW-1185">Reference proteome</keyword>
<dbReference type="PANTHER" id="PTHR47315">
    <property type="entry name" value="FIBROUS SHEATH INTERACTING PROTEIN 2"/>
    <property type="match status" value="1"/>
</dbReference>
<evidence type="ECO:0000256" key="1">
    <source>
        <dbReference type="SAM" id="MobiDB-lite"/>
    </source>
</evidence>
<dbReference type="AlphaFoldDB" id="A0AAD7REA1"/>
<feature type="compositionally biased region" description="Basic and acidic residues" evidence="1">
    <location>
        <begin position="185"/>
        <end position="197"/>
    </location>
</feature>
<dbReference type="InterPro" id="IPR038891">
    <property type="entry name" value="FSIP2"/>
</dbReference>
<gene>
    <name evidence="2" type="ORF">AAFF_G00238390</name>
</gene>
<accession>A0AAD7REA1</accession>
<evidence type="ECO:0008006" key="4">
    <source>
        <dbReference type="Google" id="ProtNLM"/>
    </source>
</evidence>
<evidence type="ECO:0000313" key="3">
    <source>
        <dbReference type="Proteomes" id="UP001221898"/>
    </source>
</evidence>
<dbReference type="Proteomes" id="UP001221898">
    <property type="component" value="Unassembled WGS sequence"/>
</dbReference>
<reference evidence="2" key="1">
    <citation type="journal article" date="2023" name="Science">
        <title>Genome structures resolve the early diversification of teleost fishes.</title>
        <authorList>
            <person name="Parey E."/>
            <person name="Louis A."/>
            <person name="Montfort J."/>
            <person name="Bouchez O."/>
            <person name="Roques C."/>
            <person name="Iampietro C."/>
            <person name="Lluch J."/>
            <person name="Castinel A."/>
            <person name="Donnadieu C."/>
            <person name="Desvignes T."/>
            <person name="Floi Bucao C."/>
            <person name="Jouanno E."/>
            <person name="Wen M."/>
            <person name="Mejri S."/>
            <person name="Dirks R."/>
            <person name="Jansen H."/>
            <person name="Henkel C."/>
            <person name="Chen W.J."/>
            <person name="Zahm M."/>
            <person name="Cabau C."/>
            <person name="Klopp C."/>
            <person name="Thompson A.W."/>
            <person name="Robinson-Rechavi M."/>
            <person name="Braasch I."/>
            <person name="Lecointre G."/>
            <person name="Bobe J."/>
            <person name="Postlethwait J.H."/>
            <person name="Berthelot C."/>
            <person name="Roest Crollius H."/>
            <person name="Guiguen Y."/>
        </authorList>
    </citation>
    <scope>NUCLEOTIDE SEQUENCE</scope>
    <source>
        <strain evidence="2">NC1722</strain>
    </source>
</reference>
<sequence length="399" mass="47377">MERFNPINVLQDGCSEPLQLIRRLAPSEKLHVPRGVQLTVSRGKLGCKLYQPTTDFVNMGPSMHIMKPSYNSLHDPHLRSYHYRRDMHTTLRKAKHITEDNEVICSLKEYNIYEDYLKSLKLVADRTYDDAQRDKMKKFFEFQEKGLIPWNVSLADVTEALLEEGAENRRQLLQTESARQKNRQRPKEEDNDSRQNDEDLYTEMYMLTWNTDDRLRLMMYEKEFRHEQNKKKYLREMQKEKDRKKQASLAQKCAIQRRELREILKTADALLNKRSNRTKLQEETFQLVPPGGNRPLLYGRRSTRSRAFQSDQAMAPEQNVVCMEQGNGTLESECDTKCEYFPDDSLRMEDSENTELCDERLREAPQGDHQRRRKKCPFRLPPLRTYWKRGELEQKCAIL</sequence>
<feature type="region of interest" description="Disordered" evidence="1">
    <location>
        <begin position="172"/>
        <end position="197"/>
    </location>
</feature>
<comment type="caution">
    <text evidence="2">The sequence shown here is derived from an EMBL/GenBank/DDBJ whole genome shotgun (WGS) entry which is preliminary data.</text>
</comment>
<protein>
    <recommendedName>
        <fullName evidence="4">Fibrous sheath-interacting protein 2</fullName>
    </recommendedName>
</protein>
<proteinExistence type="predicted"/>
<dbReference type="EMBL" id="JAINUG010000316">
    <property type="protein sequence ID" value="KAJ8378627.1"/>
    <property type="molecule type" value="Genomic_DNA"/>
</dbReference>
<organism evidence="2 3">
    <name type="scientific">Aldrovandia affinis</name>
    <dbReference type="NCBI Taxonomy" id="143900"/>
    <lineage>
        <taxon>Eukaryota</taxon>
        <taxon>Metazoa</taxon>
        <taxon>Chordata</taxon>
        <taxon>Craniata</taxon>
        <taxon>Vertebrata</taxon>
        <taxon>Euteleostomi</taxon>
        <taxon>Actinopterygii</taxon>
        <taxon>Neopterygii</taxon>
        <taxon>Teleostei</taxon>
        <taxon>Notacanthiformes</taxon>
        <taxon>Halosauridae</taxon>
        <taxon>Aldrovandia</taxon>
    </lineage>
</organism>
<dbReference type="PANTHER" id="PTHR47315:SF3">
    <property type="entry name" value="FIBROUS SHEATH-INTERACTING PROTEIN 2-LIKE"/>
    <property type="match status" value="1"/>
</dbReference>